<keyword evidence="1" id="KW-0812">Transmembrane</keyword>
<comment type="caution">
    <text evidence="2">The sequence shown here is derived from an EMBL/GenBank/DDBJ whole genome shotgun (WGS) entry which is preliminary data.</text>
</comment>
<dbReference type="AlphaFoldDB" id="A0A6A1WQL2"/>
<dbReference type="OrthoDB" id="591587at2759"/>
<dbReference type="EMBL" id="RXIC02000019">
    <property type="protein sequence ID" value="KAB1227581.1"/>
    <property type="molecule type" value="Genomic_DNA"/>
</dbReference>
<evidence type="ECO:0000256" key="1">
    <source>
        <dbReference type="SAM" id="Phobius"/>
    </source>
</evidence>
<feature type="transmembrane region" description="Helical" evidence="1">
    <location>
        <begin position="344"/>
        <end position="371"/>
    </location>
</feature>
<gene>
    <name evidence="2" type="ORF">CJ030_MR1G006139</name>
</gene>
<sequence length="377" mass="43554">MEKASYIPWSIRINYYSLFHINHNTSSAAAEDKSPDLDVFIDSIRTITEEAKNCYFKEVGTIGTDEFVGMMIRDGCFILELFLRFNSWRPFESDDPVGRKLWVSSALYNDLLLLENQIPFLVLFKLFRASLSENLRKNSEEISINLAMRFFNKVIRRPQEGRIFCFLRLLYCAGNSKVNLENRCTSIPCFSKLFHAGIEVKPNNAESFLAVKFKSGVIHMPSITIDDCMSSFLVNCVAFEQSQPNISKYFVRYAAFLDSLSNTKKDVDLLYERKVIEHSFETDENLLVSSMLWARTSCLALITCTHPNKTILIICRKRSMKWTHTTGVGSVWADFKREYCHKPWLLISAFVALLYILLTFAQIFIAGYAYIHPRSKR</sequence>
<keyword evidence="1" id="KW-0472">Membrane</keyword>
<evidence type="ECO:0000313" key="3">
    <source>
        <dbReference type="Proteomes" id="UP000516437"/>
    </source>
</evidence>
<proteinExistence type="predicted"/>
<evidence type="ECO:0000313" key="2">
    <source>
        <dbReference type="EMBL" id="KAB1227581.1"/>
    </source>
</evidence>
<dbReference type="PANTHER" id="PTHR31170:SF25">
    <property type="entry name" value="BNAA09G04570D PROTEIN"/>
    <property type="match status" value="1"/>
</dbReference>
<keyword evidence="3" id="KW-1185">Reference proteome</keyword>
<dbReference type="Proteomes" id="UP000516437">
    <property type="component" value="Chromosome 1"/>
</dbReference>
<dbReference type="PANTHER" id="PTHR31170">
    <property type="entry name" value="BNAC04G53230D PROTEIN"/>
    <property type="match status" value="1"/>
</dbReference>
<protein>
    <submittedName>
        <fullName evidence="2">Uncharacterized protein</fullName>
    </submittedName>
</protein>
<reference evidence="2 3" key="1">
    <citation type="journal article" date="2019" name="Plant Biotechnol. J.">
        <title>The red bayberry genome and genetic basis of sex determination.</title>
        <authorList>
            <person name="Jia H.M."/>
            <person name="Jia H.J."/>
            <person name="Cai Q.L."/>
            <person name="Wang Y."/>
            <person name="Zhao H.B."/>
            <person name="Yang W.F."/>
            <person name="Wang G.Y."/>
            <person name="Li Y.H."/>
            <person name="Zhan D.L."/>
            <person name="Shen Y.T."/>
            <person name="Niu Q.F."/>
            <person name="Chang L."/>
            <person name="Qiu J."/>
            <person name="Zhao L."/>
            <person name="Xie H.B."/>
            <person name="Fu W.Y."/>
            <person name="Jin J."/>
            <person name="Li X.W."/>
            <person name="Jiao Y."/>
            <person name="Zhou C.C."/>
            <person name="Tu T."/>
            <person name="Chai C.Y."/>
            <person name="Gao J.L."/>
            <person name="Fan L.J."/>
            <person name="van de Weg E."/>
            <person name="Wang J.Y."/>
            <person name="Gao Z.S."/>
        </authorList>
    </citation>
    <scope>NUCLEOTIDE SEQUENCE [LARGE SCALE GENOMIC DNA]</scope>
    <source>
        <tissue evidence="2">Leaves</tissue>
    </source>
</reference>
<accession>A0A6A1WQL2</accession>
<dbReference type="InterPro" id="IPR004158">
    <property type="entry name" value="DUF247_pln"/>
</dbReference>
<organism evidence="2 3">
    <name type="scientific">Morella rubra</name>
    <name type="common">Chinese bayberry</name>
    <dbReference type="NCBI Taxonomy" id="262757"/>
    <lineage>
        <taxon>Eukaryota</taxon>
        <taxon>Viridiplantae</taxon>
        <taxon>Streptophyta</taxon>
        <taxon>Embryophyta</taxon>
        <taxon>Tracheophyta</taxon>
        <taxon>Spermatophyta</taxon>
        <taxon>Magnoliopsida</taxon>
        <taxon>eudicotyledons</taxon>
        <taxon>Gunneridae</taxon>
        <taxon>Pentapetalae</taxon>
        <taxon>rosids</taxon>
        <taxon>fabids</taxon>
        <taxon>Fagales</taxon>
        <taxon>Myricaceae</taxon>
        <taxon>Morella</taxon>
    </lineage>
</organism>
<dbReference type="Pfam" id="PF03140">
    <property type="entry name" value="DUF247"/>
    <property type="match status" value="1"/>
</dbReference>
<name>A0A6A1WQL2_9ROSI</name>
<keyword evidence="1" id="KW-1133">Transmembrane helix</keyword>